<evidence type="ECO:0008006" key="3">
    <source>
        <dbReference type="Google" id="ProtNLM"/>
    </source>
</evidence>
<accession>A0AB73FSC4</accession>
<evidence type="ECO:0000313" key="2">
    <source>
        <dbReference type="Proteomes" id="UP000061665"/>
    </source>
</evidence>
<dbReference type="NCBIfam" id="TIGR01634">
    <property type="entry name" value="tail_P2_I"/>
    <property type="match status" value="1"/>
</dbReference>
<gene>
    <name evidence="1" type="ORF">WJ53_17685</name>
</gene>
<sequence length="191" mass="20297">MADASLLPPSATRQERAIALSLARLSAVPVPLRTLYNPATCPVDLLPWLAWSYSVGEWDSAWPEATKRAVIASSVAVHRIKGTKASITMALAAAGYPDATVIEGDSDNSYNGAVQFDGKATYGAANTTNWAHYRVRLGHPISNTQAEQVKRILAATAPARCVLVALEFDAVAATYNAAINFDGTYNYGIVG</sequence>
<name>A0AB73FSC4_9BURK</name>
<comment type="caution">
    <text evidence="1">The sequence shown here is derived from an EMBL/GenBank/DDBJ whole genome shotgun (WGS) entry which is preliminary data.</text>
</comment>
<dbReference type="Pfam" id="PF09684">
    <property type="entry name" value="Tail_P2_I"/>
    <property type="match status" value="1"/>
</dbReference>
<dbReference type="EMBL" id="LOZE01000121">
    <property type="protein sequence ID" value="KVM23311.1"/>
    <property type="molecule type" value="Genomic_DNA"/>
</dbReference>
<dbReference type="Proteomes" id="UP000061665">
    <property type="component" value="Unassembled WGS sequence"/>
</dbReference>
<evidence type="ECO:0000313" key="1">
    <source>
        <dbReference type="EMBL" id="KVM23311.1"/>
    </source>
</evidence>
<dbReference type="AlphaFoldDB" id="A0AB73FSC4"/>
<proteinExistence type="predicted"/>
<dbReference type="InterPro" id="IPR006521">
    <property type="entry name" value="Tail_protein_I"/>
</dbReference>
<organism evidence="1 2">
    <name type="scientific">Burkholderia ubonensis</name>
    <dbReference type="NCBI Taxonomy" id="101571"/>
    <lineage>
        <taxon>Bacteria</taxon>
        <taxon>Pseudomonadati</taxon>
        <taxon>Pseudomonadota</taxon>
        <taxon>Betaproteobacteria</taxon>
        <taxon>Burkholderiales</taxon>
        <taxon>Burkholderiaceae</taxon>
        <taxon>Burkholderia</taxon>
        <taxon>Burkholderia cepacia complex</taxon>
    </lineage>
</organism>
<dbReference type="RefSeq" id="WP_059723806.1">
    <property type="nucleotide sequence ID" value="NZ_LOYI01000038.1"/>
</dbReference>
<reference evidence="1 2" key="1">
    <citation type="submission" date="2015-11" db="EMBL/GenBank/DDBJ databases">
        <title>Expanding the genomic diversity of Burkholderia species for the development of highly accurate diagnostics.</title>
        <authorList>
            <person name="Sahl J."/>
            <person name="Keim P."/>
            <person name="Wagner D."/>
        </authorList>
    </citation>
    <scope>NUCLEOTIDE SEQUENCE [LARGE SCALE GENOMIC DNA]</scope>
    <source>
        <strain evidence="1 2">MSMB2058</strain>
    </source>
</reference>
<protein>
    <recommendedName>
        <fullName evidence="3">Phage tail protein</fullName>
    </recommendedName>
</protein>